<evidence type="ECO:0000256" key="1">
    <source>
        <dbReference type="ARBA" id="ARBA00004123"/>
    </source>
</evidence>
<dbReference type="InterPro" id="IPR036388">
    <property type="entry name" value="WH-like_DNA-bd_sf"/>
</dbReference>
<evidence type="ECO:0000256" key="4">
    <source>
        <dbReference type="ARBA" id="ARBA00023015"/>
    </source>
</evidence>
<accession>A0ABD2J974</accession>
<keyword evidence="3" id="KW-0563">Paired box</keyword>
<proteinExistence type="predicted"/>
<dbReference type="GO" id="GO:0003677">
    <property type="term" value="F:DNA binding"/>
    <property type="evidence" value="ECO:0007669"/>
    <property type="project" value="UniProtKB-KW"/>
</dbReference>
<comment type="subcellular location">
    <subcellularLocation>
        <location evidence="1">Nucleus</location>
    </subcellularLocation>
</comment>
<gene>
    <name evidence="9" type="ORF">niasHS_005353</name>
</gene>
<dbReference type="PANTHER" id="PTHR45636:SF41">
    <property type="entry name" value="PAIRED BOX PROTEIN PAX-6-RELATED"/>
    <property type="match status" value="1"/>
</dbReference>
<dbReference type="PRINTS" id="PR00027">
    <property type="entry name" value="PAIREDBOX"/>
</dbReference>
<dbReference type="AlphaFoldDB" id="A0ABD2J974"/>
<dbReference type="EMBL" id="JBICCN010000185">
    <property type="protein sequence ID" value="KAL3087114.1"/>
    <property type="molecule type" value="Genomic_DNA"/>
</dbReference>
<dbReference type="PANTHER" id="PTHR45636">
    <property type="entry name" value="PAIRED BOX PROTEIN PAX-6-RELATED-RELATED"/>
    <property type="match status" value="1"/>
</dbReference>
<evidence type="ECO:0000313" key="9">
    <source>
        <dbReference type="EMBL" id="KAL3087114.1"/>
    </source>
</evidence>
<dbReference type="Gene3D" id="1.10.10.10">
    <property type="entry name" value="Winged helix-like DNA-binding domain superfamily/Winged helix DNA-binding domain"/>
    <property type="match status" value="1"/>
</dbReference>
<evidence type="ECO:0000259" key="8">
    <source>
        <dbReference type="PROSITE" id="PS51057"/>
    </source>
</evidence>
<evidence type="ECO:0000256" key="6">
    <source>
        <dbReference type="ARBA" id="ARBA00023163"/>
    </source>
</evidence>
<evidence type="ECO:0000256" key="2">
    <source>
        <dbReference type="ARBA" id="ARBA00022473"/>
    </source>
</evidence>
<dbReference type="InterPro" id="IPR001523">
    <property type="entry name" value="Paired_dom"/>
</dbReference>
<evidence type="ECO:0000313" key="10">
    <source>
        <dbReference type="Proteomes" id="UP001620645"/>
    </source>
</evidence>
<keyword evidence="10" id="KW-1185">Reference proteome</keyword>
<comment type="caution">
    <text evidence="9">The sequence shown here is derived from an EMBL/GenBank/DDBJ whole genome shotgun (WGS) entry which is preliminary data.</text>
</comment>
<dbReference type="InterPro" id="IPR009057">
    <property type="entry name" value="Homeodomain-like_sf"/>
</dbReference>
<dbReference type="PROSITE" id="PS51057">
    <property type="entry name" value="PAIRED_2"/>
    <property type="match status" value="1"/>
</dbReference>
<keyword evidence="6" id="KW-0804">Transcription</keyword>
<keyword evidence="4" id="KW-0805">Transcription regulation</keyword>
<dbReference type="SMART" id="SM00351">
    <property type="entry name" value="PAX"/>
    <property type="match status" value="1"/>
</dbReference>
<reference evidence="9 10" key="1">
    <citation type="submission" date="2024-10" db="EMBL/GenBank/DDBJ databases">
        <authorList>
            <person name="Kim D."/>
        </authorList>
    </citation>
    <scope>NUCLEOTIDE SEQUENCE [LARGE SCALE GENOMIC DNA]</scope>
    <source>
        <strain evidence="9">Taebaek</strain>
    </source>
</reference>
<feature type="domain" description="Paired" evidence="8">
    <location>
        <begin position="11"/>
        <end position="102"/>
    </location>
</feature>
<protein>
    <recommendedName>
        <fullName evidence="8">Paired domain-containing protein</fullName>
    </recommendedName>
</protein>
<dbReference type="InterPro" id="IPR043565">
    <property type="entry name" value="PAX_fam"/>
</dbReference>
<sequence>MGATESVEYSKSDQQQLKGDIFVNGRPLPDQIRQRIVALAMDGMHSRDISRNLLVSSGCVSKILAGCGTIDDRSGGPQMLSQEIVEKIRYSLLFARKCALNQ</sequence>
<evidence type="ECO:0000256" key="3">
    <source>
        <dbReference type="ARBA" id="ARBA00022724"/>
    </source>
</evidence>
<dbReference type="Proteomes" id="UP001620645">
    <property type="component" value="Unassembled WGS sequence"/>
</dbReference>
<keyword evidence="5" id="KW-0238">DNA-binding</keyword>
<keyword evidence="7" id="KW-0539">Nucleus</keyword>
<dbReference type="Pfam" id="PF00292">
    <property type="entry name" value="PAX"/>
    <property type="match status" value="1"/>
</dbReference>
<dbReference type="SUPFAM" id="SSF46689">
    <property type="entry name" value="Homeodomain-like"/>
    <property type="match status" value="1"/>
</dbReference>
<evidence type="ECO:0000256" key="5">
    <source>
        <dbReference type="ARBA" id="ARBA00023125"/>
    </source>
</evidence>
<organism evidence="9 10">
    <name type="scientific">Heterodera schachtii</name>
    <name type="common">Sugarbeet cyst nematode worm</name>
    <name type="synonym">Tylenchus schachtii</name>
    <dbReference type="NCBI Taxonomy" id="97005"/>
    <lineage>
        <taxon>Eukaryota</taxon>
        <taxon>Metazoa</taxon>
        <taxon>Ecdysozoa</taxon>
        <taxon>Nematoda</taxon>
        <taxon>Chromadorea</taxon>
        <taxon>Rhabditida</taxon>
        <taxon>Tylenchina</taxon>
        <taxon>Tylenchomorpha</taxon>
        <taxon>Tylenchoidea</taxon>
        <taxon>Heteroderidae</taxon>
        <taxon>Heteroderinae</taxon>
        <taxon>Heterodera</taxon>
    </lineage>
</organism>
<keyword evidence="2" id="KW-0217">Developmental protein</keyword>
<evidence type="ECO:0000256" key="7">
    <source>
        <dbReference type="ARBA" id="ARBA00023242"/>
    </source>
</evidence>
<name>A0ABD2J974_HETSC</name>
<dbReference type="GO" id="GO:0005634">
    <property type="term" value="C:nucleus"/>
    <property type="evidence" value="ECO:0007669"/>
    <property type="project" value="UniProtKB-SubCell"/>
</dbReference>